<sequence>MSRESKFEIVLMDFSGIYRQERFHEGIKNSSWVEVQGLPGSNCYCDEEAMDSIRKKIQKFSAQGIHFIDSGNYHYMSRIWLEKIQEPFRLLLFDNHTDMQPPAFGGILSCGGWAADSLSSLPYLKEIVLVGPSEEDFLQIDPSFQKRTRFLGGKAAGQENVLYDFLQELPMDLPFYFSIDKDILDKADAATAWSQGEMKLDTLLEALKRMGKRMKTSGTPLLGVDICGEWDGDALEGKEKNDRANRRLLELFVSENLLCKEEDKDQI</sequence>
<organism evidence="1 2">
    <name type="scientific">Candidatus Blautia faecigallinarum</name>
    <dbReference type="NCBI Taxonomy" id="2838488"/>
    <lineage>
        <taxon>Bacteria</taxon>
        <taxon>Bacillati</taxon>
        <taxon>Bacillota</taxon>
        <taxon>Clostridia</taxon>
        <taxon>Lachnospirales</taxon>
        <taxon>Lachnospiraceae</taxon>
        <taxon>Blautia</taxon>
    </lineage>
</organism>
<dbReference type="AlphaFoldDB" id="A0A9D2DSR1"/>
<gene>
    <name evidence="1" type="ORF">IAA21_06405</name>
</gene>
<proteinExistence type="predicted"/>
<reference evidence="1" key="2">
    <citation type="submission" date="2021-04" db="EMBL/GenBank/DDBJ databases">
        <authorList>
            <person name="Gilroy R."/>
        </authorList>
    </citation>
    <scope>NUCLEOTIDE SEQUENCE</scope>
    <source>
        <strain evidence="1">14324</strain>
    </source>
</reference>
<reference evidence="1" key="1">
    <citation type="journal article" date="2021" name="PeerJ">
        <title>Extensive microbial diversity within the chicken gut microbiome revealed by metagenomics and culture.</title>
        <authorList>
            <person name="Gilroy R."/>
            <person name="Ravi A."/>
            <person name="Getino M."/>
            <person name="Pursley I."/>
            <person name="Horton D.L."/>
            <person name="Alikhan N.F."/>
            <person name="Baker D."/>
            <person name="Gharbi K."/>
            <person name="Hall N."/>
            <person name="Watson M."/>
            <person name="Adriaenssens E.M."/>
            <person name="Foster-Nyarko E."/>
            <person name="Jarju S."/>
            <person name="Secka A."/>
            <person name="Antonio M."/>
            <person name="Oren A."/>
            <person name="Chaudhuri R.R."/>
            <person name="La Ragione R."/>
            <person name="Hildebrand F."/>
            <person name="Pallen M.J."/>
        </authorList>
    </citation>
    <scope>NUCLEOTIDE SEQUENCE</scope>
    <source>
        <strain evidence="1">14324</strain>
    </source>
</reference>
<evidence type="ECO:0000313" key="2">
    <source>
        <dbReference type="Proteomes" id="UP000824041"/>
    </source>
</evidence>
<dbReference type="SUPFAM" id="SSF52768">
    <property type="entry name" value="Arginase/deacetylase"/>
    <property type="match status" value="1"/>
</dbReference>
<comment type="caution">
    <text evidence="1">The sequence shown here is derived from an EMBL/GenBank/DDBJ whole genome shotgun (WGS) entry which is preliminary data.</text>
</comment>
<dbReference type="InterPro" id="IPR023696">
    <property type="entry name" value="Ureohydrolase_dom_sf"/>
</dbReference>
<dbReference type="Proteomes" id="UP000824041">
    <property type="component" value="Unassembled WGS sequence"/>
</dbReference>
<evidence type="ECO:0000313" key="1">
    <source>
        <dbReference type="EMBL" id="HIZ22413.1"/>
    </source>
</evidence>
<dbReference type="Gene3D" id="3.40.800.10">
    <property type="entry name" value="Ureohydrolase domain"/>
    <property type="match status" value="1"/>
</dbReference>
<accession>A0A9D2DSR1</accession>
<protein>
    <submittedName>
        <fullName evidence="1">Arginase</fullName>
    </submittedName>
</protein>
<name>A0A9D2DSR1_9FIRM</name>
<dbReference type="EMBL" id="DXBU01000090">
    <property type="protein sequence ID" value="HIZ22413.1"/>
    <property type="molecule type" value="Genomic_DNA"/>
</dbReference>